<dbReference type="VEuPathDB" id="TrichDB:TVAGG3_0877760"/>
<evidence type="ECO:0000313" key="1">
    <source>
        <dbReference type="EMBL" id="EAX91777.1"/>
    </source>
</evidence>
<proteinExistence type="predicted"/>
<dbReference type="KEGG" id="tva:4749479"/>
<dbReference type="SMR" id="A2FTI7"/>
<name>A2FTI7_TRIV3</name>
<organism evidence="1 2">
    <name type="scientific">Trichomonas vaginalis (strain ATCC PRA-98 / G3)</name>
    <dbReference type="NCBI Taxonomy" id="412133"/>
    <lineage>
        <taxon>Eukaryota</taxon>
        <taxon>Metamonada</taxon>
        <taxon>Parabasalia</taxon>
        <taxon>Trichomonadida</taxon>
        <taxon>Trichomonadidae</taxon>
        <taxon>Trichomonas</taxon>
    </lineage>
</organism>
<keyword evidence="2" id="KW-1185">Reference proteome</keyword>
<dbReference type="EMBL" id="DS114011">
    <property type="protein sequence ID" value="EAX91777.1"/>
    <property type="molecule type" value="Genomic_DNA"/>
</dbReference>
<dbReference type="VEuPathDB" id="TrichDB:TVAG_142610"/>
<dbReference type="InParanoid" id="A2FTI7"/>
<dbReference type="Proteomes" id="UP000001542">
    <property type="component" value="Unassembled WGS sequence"/>
</dbReference>
<gene>
    <name evidence="1" type="ORF">TVAG_142610</name>
</gene>
<dbReference type="AlphaFoldDB" id="A2FTI7"/>
<sequence>MTENFTKISLTRDIQTKDIHQNTIQVIFPDFTYELPLKIALQFRKFQYLLRSDPLIKSIKIDKQVQKFTLEQDLNLLESLNQKSFLLQDLFDDQNSSKTHVFAKEIKDITVEQCIECLSDKNSKDYQASIQFAALHIEDVYHSLLESNISPKTIIKIFNSSIRVSSEEKLFNIVYSLINALGEPVSHILLSIQPEFLTKSTFVTYGNLIKKYDLISSPEIMEKLLALPKLQQKPSSLSYRYLVQLPNSKIEYNPSHPNKGILFTYRDYAKVYSSSGLFETQDYPHPACIINHEDDKVFVSDAALDQFVTVMFTNIKVDVTDYYIKTGFTYQLPFSFSFQCSKDGKTYDTVDEQMVSEMVPNKIYQFHLKQKYEGASTFRWKMNGPNSNDDLIFTFNAVEVFGSVEILKNEIDLLQI</sequence>
<evidence type="ECO:0000313" key="2">
    <source>
        <dbReference type="Proteomes" id="UP000001542"/>
    </source>
</evidence>
<reference evidence="1" key="1">
    <citation type="submission" date="2006-10" db="EMBL/GenBank/DDBJ databases">
        <authorList>
            <person name="Amadeo P."/>
            <person name="Zhao Q."/>
            <person name="Wortman J."/>
            <person name="Fraser-Liggett C."/>
            <person name="Carlton J."/>
        </authorList>
    </citation>
    <scope>NUCLEOTIDE SEQUENCE</scope>
    <source>
        <strain evidence="1">G3</strain>
    </source>
</reference>
<dbReference type="RefSeq" id="XP_001304707.1">
    <property type="nucleotide sequence ID" value="XM_001304706.1"/>
</dbReference>
<protein>
    <submittedName>
        <fullName evidence="1">Uncharacterized protein</fullName>
    </submittedName>
</protein>
<accession>A2FTI7</accession>
<reference evidence="1" key="2">
    <citation type="journal article" date="2007" name="Science">
        <title>Draft genome sequence of the sexually transmitted pathogen Trichomonas vaginalis.</title>
        <authorList>
            <person name="Carlton J.M."/>
            <person name="Hirt R.P."/>
            <person name="Silva J.C."/>
            <person name="Delcher A.L."/>
            <person name="Schatz M."/>
            <person name="Zhao Q."/>
            <person name="Wortman J.R."/>
            <person name="Bidwell S.L."/>
            <person name="Alsmark U.C.M."/>
            <person name="Besteiro S."/>
            <person name="Sicheritz-Ponten T."/>
            <person name="Noel C.J."/>
            <person name="Dacks J.B."/>
            <person name="Foster P.G."/>
            <person name="Simillion C."/>
            <person name="Van de Peer Y."/>
            <person name="Miranda-Saavedra D."/>
            <person name="Barton G.J."/>
            <person name="Westrop G.D."/>
            <person name="Mueller S."/>
            <person name="Dessi D."/>
            <person name="Fiori P.L."/>
            <person name="Ren Q."/>
            <person name="Paulsen I."/>
            <person name="Zhang H."/>
            <person name="Bastida-Corcuera F.D."/>
            <person name="Simoes-Barbosa A."/>
            <person name="Brown M.T."/>
            <person name="Hayes R.D."/>
            <person name="Mukherjee M."/>
            <person name="Okumura C.Y."/>
            <person name="Schneider R."/>
            <person name="Smith A.J."/>
            <person name="Vanacova S."/>
            <person name="Villalvazo M."/>
            <person name="Haas B.J."/>
            <person name="Pertea M."/>
            <person name="Feldblyum T.V."/>
            <person name="Utterback T.R."/>
            <person name="Shu C.L."/>
            <person name="Osoegawa K."/>
            <person name="de Jong P.J."/>
            <person name="Hrdy I."/>
            <person name="Horvathova L."/>
            <person name="Zubacova Z."/>
            <person name="Dolezal P."/>
            <person name="Malik S.B."/>
            <person name="Logsdon J.M. Jr."/>
            <person name="Henze K."/>
            <person name="Gupta A."/>
            <person name="Wang C.C."/>
            <person name="Dunne R.L."/>
            <person name="Upcroft J.A."/>
            <person name="Upcroft P."/>
            <person name="White O."/>
            <person name="Salzberg S.L."/>
            <person name="Tang P."/>
            <person name="Chiu C.-H."/>
            <person name="Lee Y.-S."/>
            <person name="Embley T.M."/>
            <person name="Coombs G.H."/>
            <person name="Mottram J.C."/>
            <person name="Tachezy J."/>
            <person name="Fraser-Liggett C.M."/>
            <person name="Johnson P.J."/>
        </authorList>
    </citation>
    <scope>NUCLEOTIDE SEQUENCE [LARGE SCALE GENOMIC DNA]</scope>
    <source>
        <strain evidence="1">G3</strain>
    </source>
</reference>